<evidence type="ECO:0000313" key="2">
    <source>
        <dbReference type="EMBL" id="MFC3452649.1"/>
    </source>
</evidence>
<evidence type="ECO:0008006" key="4">
    <source>
        <dbReference type="Google" id="ProtNLM"/>
    </source>
</evidence>
<comment type="similarity">
    <text evidence="1">Belongs to the cytochrome P450 family.</text>
</comment>
<gene>
    <name evidence="2" type="ORF">ACFOSH_24705</name>
</gene>
<keyword evidence="3" id="KW-1185">Reference proteome</keyword>
<dbReference type="EMBL" id="JBHRWK010000038">
    <property type="protein sequence ID" value="MFC3452649.1"/>
    <property type="molecule type" value="Genomic_DNA"/>
</dbReference>
<dbReference type="Proteomes" id="UP001595645">
    <property type="component" value="Unassembled WGS sequence"/>
</dbReference>
<organism evidence="2 3">
    <name type="scientific">Amycolatopsis speibonae</name>
    <dbReference type="NCBI Taxonomy" id="1450224"/>
    <lineage>
        <taxon>Bacteria</taxon>
        <taxon>Bacillati</taxon>
        <taxon>Actinomycetota</taxon>
        <taxon>Actinomycetes</taxon>
        <taxon>Pseudonocardiales</taxon>
        <taxon>Pseudonocardiaceae</taxon>
        <taxon>Amycolatopsis</taxon>
    </lineage>
</organism>
<sequence>MIHIPIFSWLRENEPVYEETKPNGLRVRHITRYADVRDLLTDSRLSKRPELAAASLGQAVPAYADGPAGLHRHLLHTDPPEHTRLRRLANRAFSPRKVAALAPMIRRRAEQLVDGVSRAR</sequence>
<dbReference type="RefSeq" id="WP_378241419.1">
    <property type="nucleotide sequence ID" value="NZ_JBHRWK010000038.1"/>
</dbReference>
<evidence type="ECO:0000313" key="3">
    <source>
        <dbReference type="Proteomes" id="UP001595645"/>
    </source>
</evidence>
<name>A0ABV7P0N2_9PSEU</name>
<dbReference type="PANTHER" id="PTHR46696:SF1">
    <property type="entry name" value="CYTOCHROME P450 YJIB-RELATED"/>
    <property type="match status" value="1"/>
</dbReference>
<protein>
    <recommendedName>
        <fullName evidence="4">Cytochrome P450</fullName>
    </recommendedName>
</protein>
<dbReference type="Gene3D" id="1.10.630.10">
    <property type="entry name" value="Cytochrome P450"/>
    <property type="match status" value="1"/>
</dbReference>
<reference evidence="3" key="1">
    <citation type="journal article" date="2019" name="Int. J. Syst. Evol. Microbiol.">
        <title>The Global Catalogue of Microorganisms (GCM) 10K type strain sequencing project: providing services to taxonomists for standard genome sequencing and annotation.</title>
        <authorList>
            <consortium name="The Broad Institute Genomics Platform"/>
            <consortium name="The Broad Institute Genome Sequencing Center for Infectious Disease"/>
            <person name="Wu L."/>
            <person name="Ma J."/>
        </authorList>
    </citation>
    <scope>NUCLEOTIDE SEQUENCE [LARGE SCALE GENOMIC DNA]</scope>
    <source>
        <strain evidence="3">CGMCC 4.7676</strain>
    </source>
</reference>
<dbReference type="SUPFAM" id="SSF48264">
    <property type="entry name" value="Cytochrome P450"/>
    <property type="match status" value="1"/>
</dbReference>
<comment type="caution">
    <text evidence="2">The sequence shown here is derived from an EMBL/GenBank/DDBJ whole genome shotgun (WGS) entry which is preliminary data.</text>
</comment>
<dbReference type="InterPro" id="IPR036396">
    <property type="entry name" value="Cyt_P450_sf"/>
</dbReference>
<dbReference type="PANTHER" id="PTHR46696">
    <property type="entry name" value="P450, PUTATIVE (EUROFUNG)-RELATED"/>
    <property type="match status" value="1"/>
</dbReference>
<proteinExistence type="inferred from homology"/>
<accession>A0ABV7P0N2</accession>
<evidence type="ECO:0000256" key="1">
    <source>
        <dbReference type="ARBA" id="ARBA00010617"/>
    </source>
</evidence>